<proteinExistence type="inferred from homology"/>
<accession>A0ABP0VH67</accession>
<evidence type="ECO:0000256" key="1">
    <source>
        <dbReference type="ARBA" id="ARBA00004141"/>
    </source>
</evidence>
<dbReference type="InterPro" id="IPR002293">
    <property type="entry name" value="AA/rel_permease1"/>
</dbReference>
<keyword evidence="5 6" id="KW-0472">Membrane</keyword>
<evidence type="ECO:0000256" key="4">
    <source>
        <dbReference type="ARBA" id="ARBA00022989"/>
    </source>
</evidence>
<feature type="transmembrane region" description="Helical" evidence="6">
    <location>
        <begin position="33"/>
        <end position="54"/>
    </location>
</feature>
<reference evidence="7" key="1">
    <citation type="submission" date="2024-02" db="EMBL/GenBank/DDBJ databases">
        <authorList>
            <consortium name="ELIXIR-Norway"/>
            <consortium name="Elixir Norway"/>
        </authorList>
    </citation>
    <scope>NUCLEOTIDE SEQUENCE</scope>
</reference>
<evidence type="ECO:0000313" key="8">
    <source>
        <dbReference type="Proteomes" id="UP001497444"/>
    </source>
</evidence>
<comment type="subcellular location">
    <subcellularLocation>
        <location evidence="1">Membrane</location>
        <topology evidence="1">Multi-pass membrane protein</topology>
    </subcellularLocation>
</comment>
<dbReference type="EMBL" id="CAXAQS010000708">
    <property type="protein sequence ID" value="CAK9252805.1"/>
    <property type="molecule type" value="Genomic_DNA"/>
</dbReference>
<feature type="transmembrane region" description="Helical" evidence="6">
    <location>
        <begin position="185"/>
        <end position="203"/>
    </location>
</feature>
<keyword evidence="4 6" id="KW-1133">Transmembrane helix</keyword>
<dbReference type="Proteomes" id="UP001497444">
    <property type="component" value="Unassembled WGS sequence"/>
</dbReference>
<dbReference type="Gene3D" id="1.20.1740.10">
    <property type="entry name" value="Amino acid/polyamine transporter I"/>
    <property type="match status" value="1"/>
</dbReference>
<organism evidence="7 8">
    <name type="scientific">Sphagnum jensenii</name>
    <dbReference type="NCBI Taxonomy" id="128206"/>
    <lineage>
        <taxon>Eukaryota</taxon>
        <taxon>Viridiplantae</taxon>
        <taxon>Streptophyta</taxon>
        <taxon>Embryophyta</taxon>
        <taxon>Bryophyta</taxon>
        <taxon>Sphagnophytina</taxon>
        <taxon>Sphagnopsida</taxon>
        <taxon>Sphagnales</taxon>
        <taxon>Sphagnaceae</taxon>
        <taxon>Sphagnum</taxon>
    </lineage>
</organism>
<feature type="transmembrane region" description="Helical" evidence="6">
    <location>
        <begin position="153"/>
        <end position="173"/>
    </location>
</feature>
<evidence type="ECO:0000256" key="3">
    <source>
        <dbReference type="ARBA" id="ARBA00022692"/>
    </source>
</evidence>
<evidence type="ECO:0000256" key="2">
    <source>
        <dbReference type="ARBA" id="ARBA00008572"/>
    </source>
</evidence>
<gene>
    <name evidence="7" type="ORF">CSSPJE1EN1_LOCUS28183</name>
</gene>
<dbReference type="PANTHER" id="PTHR43243">
    <property type="entry name" value="INNER MEMBRANE TRANSPORTER YGJI-RELATED"/>
    <property type="match status" value="1"/>
</dbReference>
<sequence length="206" mass="21522">MSLFDLLCVGVGGTIGTGVFVLSGLIAKEYSGPSAMFSFLIAGFACLISAASYGELSSRIPTAGSSYVYAYAALGEYPAVIAAWSLSLEYGLSGAAVSRSWGDKLATWVSSFGVSISTPLDAVGINLFAGFLMITCVLILLGGMNTGKITVNVFTVFKVLLVFFMMFGGFSQFQAQNLTPLVPLGYGGILRGATSCFFGYVGFDEV</sequence>
<feature type="transmembrane region" description="Helical" evidence="6">
    <location>
        <begin position="122"/>
        <end position="141"/>
    </location>
</feature>
<comment type="similarity">
    <text evidence="2">Belongs to the amino acid-polyamine-organocation (APC) superfamily. Cationic amino acid transporter (CAT) (TC 2.A.3.3) family.</text>
</comment>
<dbReference type="Pfam" id="PF13520">
    <property type="entry name" value="AA_permease_2"/>
    <property type="match status" value="1"/>
</dbReference>
<feature type="transmembrane region" description="Helical" evidence="6">
    <location>
        <begin position="66"/>
        <end position="86"/>
    </location>
</feature>
<evidence type="ECO:0008006" key="9">
    <source>
        <dbReference type="Google" id="ProtNLM"/>
    </source>
</evidence>
<evidence type="ECO:0000256" key="6">
    <source>
        <dbReference type="SAM" id="Phobius"/>
    </source>
</evidence>
<dbReference type="PANTHER" id="PTHR43243:SF82">
    <property type="entry name" value="CATIONIC AMINO ACID TRANSPORTER C-TERMINAL DOMAIN-CONTAINING PROTEIN"/>
    <property type="match status" value="1"/>
</dbReference>
<feature type="transmembrane region" description="Helical" evidence="6">
    <location>
        <begin position="7"/>
        <end position="27"/>
    </location>
</feature>
<evidence type="ECO:0000313" key="7">
    <source>
        <dbReference type="EMBL" id="CAK9252805.1"/>
    </source>
</evidence>
<evidence type="ECO:0000256" key="5">
    <source>
        <dbReference type="ARBA" id="ARBA00023136"/>
    </source>
</evidence>
<protein>
    <recommendedName>
        <fullName evidence="9">Amino acid permease</fullName>
    </recommendedName>
</protein>
<keyword evidence="3 6" id="KW-0812">Transmembrane</keyword>
<keyword evidence="8" id="KW-1185">Reference proteome</keyword>
<comment type="caution">
    <text evidence="7">The sequence shown here is derived from an EMBL/GenBank/DDBJ whole genome shotgun (WGS) entry which is preliminary data.</text>
</comment>
<name>A0ABP0VH67_9BRYO</name>